<protein>
    <submittedName>
        <fullName evidence="1">Uncharacterized protein</fullName>
    </submittedName>
</protein>
<gene>
    <name evidence="1" type="ORF">GCM10025864_01140</name>
</gene>
<proteinExistence type="predicted"/>
<dbReference type="Proteomes" id="UP001157091">
    <property type="component" value="Unassembled WGS sequence"/>
</dbReference>
<keyword evidence="2" id="KW-1185">Reference proteome</keyword>
<sequence length="107" mass="11132">MRYGHRVVDDTDPADLARVRATVDAALARGIPVPLYTGGDTAGGVGAAVPRHVVLVLPGGPDDAVLVYEPGSGAVHAVSHAALWAGERPLDALGRWTHVVWALLPRT</sequence>
<organism evidence="1 2">
    <name type="scientific">Luteimicrobium album</name>
    <dbReference type="NCBI Taxonomy" id="1054550"/>
    <lineage>
        <taxon>Bacteria</taxon>
        <taxon>Bacillati</taxon>
        <taxon>Actinomycetota</taxon>
        <taxon>Actinomycetes</taxon>
        <taxon>Micrococcales</taxon>
        <taxon>Luteimicrobium</taxon>
    </lineage>
</organism>
<comment type="caution">
    <text evidence="1">The sequence shown here is derived from an EMBL/GenBank/DDBJ whole genome shotgun (WGS) entry which is preliminary data.</text>
</comment>
<name>A0ABQ6HVH9_9MICO</name>
<dbReference type="EMBL" id="BSUK01000001">
    <property type="protein sequence ID" value="GMA22355.1"/>
    <property type="molecule type" value="Genomic_DNA"/>
</dbReference>
<accession>A0ABQ6HVH9</accession>
<evidence type="ECO:0000313" key="1">
    <source>
        <dbReference type="EMBL" id="GMA22355.1"/>
    </source>
</evidence>
<evidence type="ECO:0000313" key="2">
    <source>
        <dbReference type="Proteomes" id="UP001157091"/>
    </source>
</evidence>
<reference evidence="2" key="1">
    <citation type="journal article" date="2019" name="Int. J. Syst. Evol. Microbiol.">
        <title>The Global Catalogue of Microorganisms (GCM) 10K type strain sequencing project: providing services to taxonomists for standard genome sequencing and annotation.</title>
        <authorList>
            <consortium name="The Broad Institute Genomics Platform"/>
            <consortium name="The Broad Institute Genome Sequencing Center for Infectious Disease"/>
            <person name="Wu L."/>
            <person name="Ma J."/>
        </authorList>
    </citation>
    <scope>NUCLEOTIDE SEQUENCE [LARGE SCALE GENOMIC DNA]</scope>
    <source>
        <strain evidence="2">NBRC 106348</strain>
    </source>
</reference>